<dbReference type="GO" id="GO:0016740">
    <property type="term" value="F:transferase activity"/>
    <property type="evidence" value="ECO:0007669"/>
    <property type="project" value="UniProtKB-KW"/>
</dbReference>
<sequence>MRVLYVTSWVMGDAGANAADIFPRLSVQSPEIDRVIVADFPKNKYHIEARQGAEYLRLEWNRTWLRYGLRIARKAKQADIDVIHIFYRQQNAALAICIRLGLMLVGSKAKIIMDHRSVNLAKGARSKRKMWLNRAMQPFVHHLAGNPWAVETNHDKITKPKHIIDLGYDQLPEGDAREPANVDEEVNVWFIGSLKPANRKSQFLIDVFARVSEKQAEAVSKGARRIVMRVAGPTKDDQSRQLNANPDVVYHGKLPRLELYELLREYPGIGLAFMNHEYHEYAPSLKFAEYAIMRYKILSSETVGLKTQAERMGMDGIRFVPEEVEAWADAIIEMAADYKGLEPLWEDHETWSYPDIYRRQVLGLYKDIVDGRV</sequence>
<organism evidence="1 2">
    <name type="scientific">Aliishimia ponticola</name>
    <dbReference type="NCBI Taxonomy" id="2499833"/>
    <lineage>
        <taxon>Bacteria</taxon>
        <taxon>Pseudomonadati</taxon>
        <taxon>Pseudomonadota</taxon>
        <taxon>Alphaproteobacteria</taxon>
        <taxon>Rhodobacterales</taxon>
        <taxon>Paracoccaceae</taxon>
        <taxon>Aliishimia</taxon>
    </lineage>
</organism>
<keyword evidence="2" id="KW-1185">Reference proteome</keyword>
<gene>
    <name evidence="1" type="ORF">E4Z66_00235</name>
</gene>
<keyword evidence="1" id="KW-0808">Transferase</keyword>
<dbReference type="EMBL" id="SRKY01000001">
    <property type="protein sequence ID" value="THH38042.1"/>
    <property type="molecule type" value="Genomic_DNA"/>
</dbReference>
<dbReference type="Proteomes" id="UP000306602">
    <property type="component" value="Unassembled WGS sequence"/>
</dbReference>
<dbReference type="RefSeq" id="WP_136460934.1">
    <property type="nucleotide sequence ID" value="NZ_SRKY01000001.1"/>
</dbReference>
<dbReference type="AlphaFoldDB" id="A0A4S4NER9"/>
<dbReference type="SUPFAM" id="SSF53756">
    <property type="entry name" value="UDP-Glycosyltransferase/glycogen phosphorylase"/>
    <property type="match status" value="1"/>
</dbReference>
<evidence type="ECO:0000313" key="1">
    <source>
        <dbReference type="EMBL" id="THH38042.1"/>
    </source>
</evidence>
<proteinExistence type="predicted"/>
<evidence type="ECO:0000313" key="2">
    <source>
        <dbReference type="Proteomes" id="UP000306602"/>
    </source>
</evidence>
<accession>A0A4S4NER9</accession>
<protein>
    <submittedName>
        <fullName evidence="1">Glycosyltransferase family 1 protein</fullName>
    </submittedName>
</protein>
<reference evidence="1 2" key="1">
    <citation type="submission" date="2019-04" db="EMBL/GenBank/DDBJ databases">
        <title>Shimia ponticola sp. nov., isolated from seawater.</title>
        <authorList>
            <person name="Kim Y.-O."/>
            <person name="Yoon J.-H."/>
        </authorList>
    </citation>
    <scope>NUCLEOTIDE SEQUENCE [LARGE SCALE GENOMIC DNA]</scope>
    <source>
        <strain evidence="1 2">MYP11</strain>
    </source>
</reference>
<name>A0A4S4NER9_9RHOB</name>
<comment type="caution">
    <text evidence="1">The sequence shown here is derived from an EMBL/GenBank/DDBJ whole genome shotgun (WGS) entry which is preliminary data.</text>
</comment>
<dbReference type="Gene3D" id="3.40.50.2000">
    <property type="entry name" value="Glycogen Phosphorylase B"/>
    <property type="match status" value="2"/>
</dbReference>